<dbReference type="EMBL" id="MEWG01000018">
    <property type="protein sequence ID" value="OGC77524.1"/>
    <property type="molecule type" value="Genomic_DNA"/>
</dbReference>
<comment type="caution">
    <text evidence="2">The sequence shown here is derived from an EMBL/GenBank/DDBJ whole genome shotgun (WGS) entry which is preliminary data.</text>
</comment>
<dbReference type="GO" id="GO:0004521">
    <property type="term" value="F:RNA endonuclease activity"/>
    <property type="evidence" value="ECO:0007669"/>
    <property type="project" value="InterPro"/>
</dbReference>
<protein>
    <recommendedName>
        <fullName evidence="1">Bacterial toxin RNase RnlA/LsoA DBD domain-containing protein</fullName>
    </recommendedName>
</protein>
<name>A0A1F4X769_UNCKA</name>
<dbReference type="Pfam" id="PF19034">
    <property type="entry name" value="RnlA-toxin_DBD"/>
    <property type="match status" value="1"/>
</dbReference>
<evidence type="ECO:0000259" key="1">
    <source>
        <dbReference type="Pfam" id="PF19034"/>
    </source>
</evidence>
<accession>A0A1F4X769</accession>
<dbReference type="AlphaFoldDB" id="A0A1F4X769"/>
<feature type="domain" description="Bacterial toxin RNase RnlA/LsoA DBD" evidence="1">
    <location>
        <begin position="35"/>
        <end position="127"/>
    </location>
</feature>
<reference evidence="2 3" key="1">
    <citation type="journal article" date="2016" name="Nat. Commun.">
        <title>Thousands of microbial genomes shed light on interconnected biogeochemical processes in an aquifer system.</title>
        <authorList>
            <person name="Anantharaman K."/>
            <person name="Brown C.T."/>
            <person name="Hug L.A."/>
            <person name="Sharon I."/>
            <person name="Castelle C.J."/>
            <person name="Probst A.J."/>
            <person name="Thomas B.C."/>
            <person name="Singh A."/>
            <person name="Wilkins M.J."/>
            <person name="Karaoz U."/>
            <person name="Brodie E.L."/>
            <person name="Williams K.H."/>
            <person name="Hubbard S.S."/>
            <person name="Banfield J.F."/>
        </authorList>
    </citation>
    <scope>NUCLEOTIDE SEQUENCE [LARGE SCALE GENOMIC DNA]</scope>
</reference>
<gene>
    <name evidence="2" type="ORF">A2619_01935</name>
</gene>
<proteinExistence type="predicted"/>
<evidence type="ECO:0000313" key="2">
    <source>
        <dbReference type="EMBL" id="OGC77524.1"/>
    </source>
</evidence>
<organism evidence="2 3">
    <name type="scientific">candidate division WWE3 bacterium RIFOXYD1_FULL_39_9</name>
    <dbReference type="NCBI Taxonomy" id="1802649"/>
    <lineage>
        <taxon>Bacteria</taxon>
        <taxon>Katanobacteria</taxon>
    </lineage>
</organism>
<dbReference type="InterPro" id="IPR043994">
    <property type="entry name" value="RnlA/LsoA-toxin_DBD"/>
</dbReference>
<dbReference type="Proteomes" id="UP000176815">
    <property type="component" value="Unassembled WGS sequence"/>
</dbReference>
<sequence>MNLIERDSWLWGYLQPEIQDLINDGEILIDFVRNNKVGSMMTDYSFIVFPFAKAYEGFLKKLFLDLKIIKHEEYYGDEIRIGRLLNPRYQREIRNVFSKKCKSAVGKKPIMEQLWAVWKRGRNLVFHYFPHNFRKLSYEESMEIVDEIITTMHASVAGCKLNNKPVPEDVTSIVQP</sequence>
<evidence type="ECO:0000313" key="3">
    <source>
        <dbReference type="Proteomes" id="UP000176815"/>
    </source>
</evidence>